<sequence>MAESPQIKSRGPLGRVVVIGGNGFLGHHIINQALEQWTTTAVFGVDLRCERNRNPAAKYHECDITDSERLLSLFEELKPDVVIHTASPVANSPKIGNDIFKKVNVDGTQAVVDACQQAGVKALVYTSSASVISDNSTDLLNADERWPLIRGAQQTEYYSETKAAAEEIVLKANRQDDSKLLTCAIRPAGIFGEGDVQTLYGMLNAYRRGKHTVQVGSNENLFDFTYVGNVAHSHLIAAHLLLVTAASATVPLDHERVDGEAFFITNDAPVYFWDFARAIWRAAGNEKGKEGNWTLPRELGIIFGFLSEVFSNIARKEPTLTRKAIIMSCMTRYYNITKAKRVLRYEPLWTLQEGIDRGVSWFLEQDKQQAAAAAVKA</sequence>
<dbReference type="GO" id="GO:0005789">
    <property type="term" value="C:endoplasmic reticulum membrane"/>
    <property type="evidence" value="ECO:0007669"/>
    <property type="project" value="UniProtKB-SubCell"/>
</dbReference>
<evidence type="ECO:0000256" key="9">
    <source>
        <dbReference type="ARBA" id="ARBA00023136"/>
    </source>
</evidence>
<evidence type="ECO:0000259" key="17">
    <source>
        <dbReference type="Pfam" id="PF01073"/>
    </source>
</evidence>
<evidence type="ECO:0000256" key="8">
    <source>
        <dbReference type="ARBA" id="ARBA00023098"/>
    </source>
</evidence>
<comment type="caution">
    <text evidence="18">The sequence shown here is derived from an EMBL/GenBank/DDBJ whole genome shotgun (WGS) entry which is preliminary data.</text>
</comment>
<dbReference type="Proteomes" id="UP000635477">
    <property type="component" value="Unassembled WGS sequence"/>
</dbReference>
<evidence type="ECO:0000256" key="5">
    <source>
        <dbReference type="ARBA" id="ARBA00022955"/>
    </source>
</evidence>
<evidence type="ECO:0000256" key="12">
    <source>
        <dbReference type="ARBA" id="ARBA00067985"/>
    </source>
</evidence>
<name>A0A8H4UJB3_9HYPO</name>
<keyword evidence="7" id="KW-0520">NAD</keyword>
<dbReference type="AlphaFoldDB" id="A0A8H4UJB3"/>
<gene>
    <name evidence="18" type="ORF">FZEAL_6051</name>
</gene>
<dbReference type="GO" id="GO:0000252">
    <property type="term" value="F:3-beta-hydroxysteroid dehydrogenase [NAD(P)+]/C4-decarboxylase activity"/>
    <property type="evidence" value="ECO:0007669"/>
    <property type="project" value="UniProtKB-ARBA"/>
</dbReference>
<evidence type="ECO:0000256" key="1">
    <source>
        <dbReference type="ARBA" id="ARBA00004406"/>
    </source>
</evidence>
<evidence type="ECO:0000256" key="13">
    <source>
        <dbReference type="ARBA" id="ARBA00081267"/>
    </source>
</evidence>
<evidence type="ECO:0000256" key="2">
    <source>
        <dbReference type="ARBA" id="ARBA00009219"/>
    </source>
</evidence>
<dbReference type="InterPro" id="IPR050177">
    <property type="entry name" value="Lipid_A_modif_metabolic_enz"/>
</dbReference>
<evidence type="ECO:0000256" key="6">
    <source>
        <dbReference type="ARBA" id="ARBA00023002"/>
    </source>
</evidence>
<dbReference type="GO" id="GO:0006696">
    <property type="term" value="P:ergosterol biosynthetic process"/>
    <property type="evidence" value="ECO:0007669"/>
    <property type="project" value="UniProtKB-ARBA"/>
</dbReference>
<organism evidence="18 19">
    <name type="scientific">Fusarium zealandicum</name>
    <dbReference type="NCBI Taxonomy" id="1053134"/>
    <lineage>
        <taxon>Eukaryota</taxon>
        <taxon>Fungi</taxon>
        <taxon>Dikarya</taxon>
        <taxon>Ascomycota</taxon>
        <taxon>Pezizomycotina</taxon>
        <taxon>Sordariomycetes</taxon>
        <taxon>Hypocreomycetidae</taxon>
        <taxon>Hypocreales</taxon>
        <taxon>Nectriaceae</taxon>
        <taxon>Fusarium</taxon>
        <taxon>Fusarium staphyleae species complex</taxon>
    </lineage>
</organism>
<keyword evidence="6" id="KW-0560">Oxidoreductase</keyword>
<evidence type="ECO:0000256" key="10">
    <source>
        <dbReference type="ARBA" id="ARBA00046995"/>
    </source>
</evidence>
<dbReference type="SUPFAM" id="SSF51735">
    <property type="entry name" value="NAD(P)-binding Rossmann-fold domains"/>
    <property type="match status" value="1"/>
</dbReference>
<accession>A0A8H4UJB3</accession>
<feature type="domain" description="3-beta hydroxysteroid dehydrogenase/isomerase" evidence="17">
    <location>
        <begin position="17"/>
        <end position="289"/>
    </location>
</feature>
<evidence type="ECO:0000256" key="16">
    <source>
        <dbReference type="ARBA" id="ARBA00082106"/>
    </source>
</evidence>
<proteinExistence type="inferred from homology"/>
<evidence type="ECO:0000313" key="19">
    <source>
        <dbReference type="Proteomes" id="UP000635477"/>
    </source>
</evidence>
<dbReference type="Gene3D" id="3.40.50.720">
    <property type="entry name" value="NAD(P)-binding Rossmann-like Domain"/>
    <property type="match status" value="1"/>
</dbReference>
<comment type="subcellular location">
    <subcellularLocation>
        <location evidence="1">Endoplasmic reticulum membrane</location>
        <topology evidence="1">Peripheral membrane protein</topology>
    </subcellularLocation>
</comment>
<dbReference type="EMBL" id="JABEYC010000438">
    <property type="protein sequence ID" value="KAF4977422.1"/>
    <property type="molecule type" value="Genomic_DNA"/>
</dbReference>
<dbReference type="Pfam" id="PF01073">
    <property type="entry name" value="3Beta_HSD"/>
    <property type="match status" value="1"/>
</dbReference>
<keyword evidence="8" id="KW-0443">Lipid metabolism</keyword>
<keyword evidence="3" id="KW-0444">Lipid biosynthesis</keyword>
<evidence type="ECO:0000256" key="14">
    <source>
        <dbReference type="ARBA" id="ARBA00081397"/>
    </source>
</evidence>
<dbReference type="FunFam" id="3.40.50.720:FF:000346">
    <property type="entry name" value="C-3 sterol dehydrogenase/C-4 decarboxylase"/>
    <property type="match status" value="1"/>
</dbReference>
<evidence type="ECO:0000313" key="18">
    <source>
        <dbReference type="EMBL" id="KAF4977422.1"/>
    </source>
</evidence>
<evidence type="ECO:0000256" key="15">
    <source>
        <dbReference type="ARBA" id="ARBA00081452"/>
    </source>
</evidence>
<reference evidence="18" key="2">
    <citation type="submission" date="2020-05" db="EMBL/GenBank/DDBJ databases">
        <authorList>
            <person name="Kim H.-S."/>
            <person name="Proctor R.H."/>
            <person name="Brown D.W."/>
        </authorList>
    </citation>
    <scope>NUCLEOTIDE SEQUENCE</scope>
    <source>
        <strain evidence="18">NRRL 22465</strain>
    </source>
</reference>
<dbReference type="InterPro" id="IPR002225">
    <property type="entry name" value="3Beta_OHSteriod_DH/Estase"/>
</dbReference>
<evidence type="ECO:0000256" key="11">
    <source>
        <dbReference type="ARBA" id="ARBA00067470"/>
    </source>
</evidence>
<dbReference type="OrthoDB" id="10058185at2759"/>
<reference evidence="18" key="1">
    <citation type="journal article" date="2020" name="BMC Genomics">
        <title>Correction to: Identification and distribution of gene clusters required for synthesis of sphingolipid metabolism inhibitors in diverse species of the filamentous fungus Fusarium.</title>
        <authorList>
            <person name="Kim H.S."/>
            <person name="Lohmar J.M."/>
            <person name="Busman M."/>
            <person name="Brown D.W."/>
            <person name="Naumann T.A."/>
            <person name="Divon H.H."/>
            <person name="Lysoe E."/>
            <person name="Uhlig S."/>
            <person name="Proctor R.H."/>
        </authorList>
    </citation>
    <scope>NUCLEOTIDE SEQUENCE</scope>
    <source>
        <strain evidence="18">NRRL 22465</strain>
    </source>
</reference>
<comment type="similarity">
    <text evidence="2">Belongs to the 3-beta-HSD family.</text>
</comment>
<keyword evidence="5" id="KW-0752">Steroid biosynthesis</keyword>
<dbReference type="PANTHER" id="PTHR43245:SF51">
    <property type="entry name" value="SHORT CHAIN DEHYDROGENASE_REDUCTASE FAMILY 42E, MEMBER 2"/>
    <property type="match status" value="1"/>
</dbReference>
<keyword evidence="4" id="KW-0256">Endoplasmic reticulum</keyword>
<evidence type="ECO:0000256" key="4">
    <source>
        <dbReference type="ARBA" id="ARBA00022824"/>
    </source>
</evidence>
<evidence type="ECO:0000256" key="7">
    <source>
        <dbReference type="ARBA" id="ARBA00023027"/>
    </source>
</evidence>
<keyword evidence="19" id="KW-1185">Reference proteome</keyword>
<comment type="subunit">
    <text evidence="10">Heterotetramer of ERG25, ERG26, ERG27 and ERG28. ERG28 acts as a scaffold to tether ERG27 and other 4,4-demethylation-related enzymes, forming a demethylation enzyme complex, in the endoplasmic reticulum.</text>
</comment>
<protein>
    <recommendedName>
        <fullName evidence="12">Sterol-4-alpha-carboxylate 3-dehydrogenase ERG26, decarboxylating</fullName>
    </recommendedName>
    <alternativeName>
        <fullName evidence="15 16">C-3 Sterol dehydrogenase ERG26</fullName>
    </alternativeName>
    <alternativeName>
        <fullName evidence="13 14">C-4 decarboxylase ERG26</fullName>
    </alternativeName>
    <alternativeName>
        <fullName evidence="11">Sterol-4-alpha-carboxylate 3-dehydrogenase erg26, decarboxylating</fullName>
    </alternativeName>
</protein>
<evidence type="ECO:0000256" key="3">
    <source>
        <dbReference type="ARBA" id="ARBA00022516"/>
    </source>
</evidence>
<keyword evidence="9" id="KW-0472">Membrane</keyword>
<dbReference type="InterPro" id="IPR036291">
    <property type="entry name" value="NAD(P)-bd_dom_sf"/>
</dbReference>
<dbReference type="PANTHER" id="PTHR43245">
    <property type="entry name" value="BIFUNCTIONAL POLYMYXIN RESISTANCE PROTEIN ARNA"/>
    <property type="match status" value="1"/>
</dbReference>